<evidence type="ECO:0000313" key="3">
    <source>
        <dbReference type="Proteomes" id="UP001634007"/>
    </source>
</evidence>
<gene>
    <name evidence="2" type="ORF">ACJRO7_026443</name>
</gene>
<keyword evidence="3" id="KW-1185">Reference proteome</keyword>
<keyword evidence="1" id="KW-1133">Transmembrane helix</keyword>
<proteinExistence type="predicted"/>
<feature type="transmembrane region" description="Helical" evidence="1">
    <location>
        <begin position="33"/>
        <end position="53"/>
    </location>
</feature>
<reference evidence="2 3" key="1">
    <citation type="submission" date="2024-11" db="EMBL/GenBank/DDBJ databases">
        <title>Chromosome-level genome assembly of Eucalyptus globulus Labill. provides insights into its genome evolution.</title>
        <authorList>
            <person name="Li X."/>
        </authorList>
    </citation>
    <scope>NUCLEOTIDE SEQUENCE [LARGE SCALE GENOMIC DNA]</scope>
    <source>
        <strain evidence="2">CL2024</strain>
        <tissue evidence="2">Fresh tender leaves</tissue>
    </source>
</reference>
<dbReference type="Proteomes" id="UP001634007">
    <property type="component" value="Unassembled WGS sequence"/>
</dbReference>
<keyword evidence="1" id="KW-0812">Transmembrane</keyword>
<evidence type="ECO:0000256" key="1">
    <source>
        <dbReference type="SAM" id="Phobius"/>
    </source>
</evidence>
<name>A0ABD3JND7_EUCGL</name>
<organism evidence="2 3">
    <name type="scientific">Eucalyptus globulus</name>
    <name type="common">Tasmanian blue gum</name>
    <dbReference type="NCBI Taxonomy" id="34317"/>
    <lineage>
        <taxon>Eukaryota</taxon>
        <taxon>Viridiplantae</taxon>
        <taxon>Streptophyta</taxon>
        <taxon>Embryophyta</taxon>
        <taxon>Tracheophyta</taxon>
        <taxon>Spermatophyta</taxon>
        <taxon>Magnoliopsida</taxon>
        <taxon>eudicotyledons</taxon>
        <taxon>Gunneridae</taxon>
        <taxon>Pentapetalae</taxon>
        <taxon>rosids</taxon>
        <taxon>malvids</taxon>
        <taxon>Myrtales</taxon>
        <taxon>Myrtaceae</taxon>
        <taxon>Myrtoideae</taxon>
        <taxon>Eucalypteae</taxon>
        <taxon>Eucalyptus</taxon>
    </lineage>
</organism>
<dbReference type="EMBL" id="JBJKBG010000007">
    <property type="protein sequence ID" value="KAL3729334.1"/>
    <property type="molecule type" value="Genomic_DNA"/>
</dbReference>
<protein>
    <recommendedName>
        <fullName evidence="4">Transmembrane protein</fullName>
    </recommendedName>
</protein>
<comment type="caution">
    <text evidence="2">The sequence shown here is derived from an EMBL/GenBank/DDBJ whole genome shotgun (WGS) entry which is preliminary data.</text>
</comment>
<sequence>MGFVIAGLIFTVIGTLASLYTRVFCNRGPSTNLFLILISFYFFYFLILLFILFHLKCMRFPYVETYLKMTELAQLKKV</sequence>
<keyword evidence="1" id="KW-0472">Membrane</keyword>
<evidence type="ECO:0008006" key="4">
    <source>
        <dbReference type="Google" id="ProtNLM"/>
    </source>
</evidence>
<dbReference type="AlphaFoldDB" id="A0ABD3JND7"/>
<evidence type="ECO:0000313" key="2">
    <source>
        <dbReference type="EMBL" id="KAL3729334.1"/>
    </source>
</evidence>
<accession>A0ABD3JND7</accession>